<reference evidence="1" key="1">
    <citation type="journal article" date="2021" name="Proc. Natl. Acad. Sci. U.S.A.">
        <title>A Catalog of Tens of Thousands of Viruses from Human Metagenomes Reveals Hidden Associations with Chronic Diseases.</title>
        <authorList>
            <person name="Tisza M.J."/>
            <person name="Buck C.B."/>
        </authorList>
    </citation>
    <scope>NUCLEOTIDE SEQUENCE</scope>
    <source>
        <strain evidence="1">CtGRa7</strain>
    </source>
</reference>
<dbReference type="EMBL" id="BK015027">
    <property type="protein sequence ID" value="DAD87794.1"/>
    <property type="molecule type" value="Genomic_DNA"/>
</dbReference>
<protein>
    <submittedName>
        <fullName evidence="1">Uncharacterized protein</fullName>
    </submittedName>
</protein>
<organism evidence="1">
    <name type="scientific">Myoviridae sp. ctGRa7</name>
    <dbReference type="NCBI Taxonomy" id="2826633"/>
    <lineage>
        <taxon>Viruses</taxon>
        <taxon>Duplodnaviria</taxon>
        <taxon>Heunggongvirae</taxon>
        <taxon>Uroviricota</taxon>
        <taxon>Caudoviricetes</taxon>
    </lineage>
</organism>
<name>A0A8S5N0K0_9CAUD</name>
<evidence type="ECO:0000313" key="1">
    <source>
        <dbReference type="EMBL" id="DAD87794.1"/>
    </source>
</evidence>
<accession>A0A8S5N0K0</accession>
<sequence>MQAVIRGRRTFDPPSSVGRICAPAGAEGCGCGRVFWGTRAALAWSSIFVTQKTRPQ</sequence>
<proteinExistence type="predicted"/>